<dbReference type="Pfam" id="PF04733">
    <property type="entry name" value="Coatomer_E"/>
    <property type="match status" value="1"/>
</dbReference>
<dbReference type="GO" id="GO:0006888">
    <property type="term" value="P:endoplasmic reticulum to Golgi vesicle-mediated transport"/>
    <property type="evidence" value="ECO:0007669"/>
    <property type="project" value="TreeGrafter"/>
</dbReference>
<dbReference type="InterPro" id="IPR006822">
    <property type="entry name" value="Coatomer_esu"/>
</dbReference>
<evidence type="ECO:0000256" key="11">
    <source>
        <dbReference type="PIRNR" id="PIRNR016478"/>
    </source>
</evidence>
<keyword evidence="5 11" id="KW-0963">Cytoplasm</keyword>
<dbReference type="Gene3D" id="1.25.40.10">
    <property type="entry name" value="Tetratricopeptide repeat domain"/>
    <property type="match status" value="1"/>
</dbReference>
<evidence type="ECO:0000256" key="8">
    <source>
        <dbReference type="ARBA" id="ARBA00023034"/>
    </source>
</evidence>
<keyword evidence="6 11" id="KW-0931">ER-Golgi transport</keyword>
<evidence type="ECO:0000256" key="7">
    <source>
        <dbReference type="ARBA" id="ARBA00022927"/>
    </source>
</evidence>
<evidence type="ECO:0000256" key="6">
    <source>
        <dbReference type="ARBA" id="ARBA00022892"/>
    </source>
</evidence>
<evidence type="ECO:0000256" key="10">
    <source>
        <dbReference type="ARBA" id="ARBA00023329"/>
    </source>
</evidence>
<protein>
    <recommendedName>
        <fullName evidence="11">Coatomer subunit epsilon</fullName>
    </recommendedName>
</protein>
<dbReference type="GO" id="GO:0015031">
    <property type="term" value="P:protein transport"/>
    <property type="evidence" value="ECO:0007669"/>
    <property type="project" value="UniProtKB-UniRule"/>
</dbReference>
<evidence type="ECO:0000256" key="5">
    <source>
        <dbReference type="ARBA" id="ARBA00022490"/>
    </source>
</evidence>
<dbReference type="EMBL" id="HBER01032028">
    <property type="protein sequence ID" value="CAD8540818.1"/>
    <property type="molecule type" value="Transcribed_RNA"/>
</dbReference>
<evidence type="ECO:0000256" key="1">
    <source>
        <dbReference type="ARBA" id="ARBA00004255"/>
    </source>
</evidence>
<dbReference type="AlphaFoldDB" id="A0A7S0J5A0"/>
<evidence type="ECO:0000256" key="3">
    <source>
        <dbReference type="ARBA" id="ARBA00008827"/>
    </source>
</evidence>
<dbReference type="SUPFAM" id="SSF48452">
    <property type="entry name" value="TPR-like"/>
    <property type="match status" value="1"/>
</dbReference>
<gene>
    <name evidence="12" type="ORF">CLEP1334_LOCUS16104</name>
</gene>
<accession>A0A7S0J5A0</accession>
<reference evidence="12" key="1">
    <citation type="submission" date="2021-01" db="EMBL/GenBank/DDBJ databases">
        <authorList>
            <person name="Corre E."/>
            <person name="Pelletier E."/>
            <person name="Niang G."/>
            <person name="Scheremetjew M."/>
            <person name="Finn R."/>
            <person name="Kale V."/>
            <person name="Holt S."/>
            <person name="Cochrane G."/>
            <person name="Meng A."/>
            <person name="Brown T."/>
            <person name="Cohen L."/>
        </authorList>
    </citation>
    <scope>NUCLEOTIDE SEQUENCE</scope>
    <source>
        <strain evidence="12">RCC1130</strain>
    </source>
</reference>
<evidence type="ECO:0000256" key="2">
    <source>
        <dbReference type="ARBA" id="ARBA00004347"/>
    </source>
</evidence>
<dbReference type="GO" id="GO:0005198">
    <property type="term" value="F:structural molecule activity"/>
    <property type="evidence" value="ECO:0007669"/>
    <property type="project" value="UniProtKB-UniRule"/>
</dbReference>
<keyword evidence="4 11" id="KW-0813">Transport</keyword>
<comment type="subcellular location">
    <subcellularLocation>
        <location evidence="2">Cytoplasmic vesicle</location>
        <location evidence="2">COPI-coated vesicle membrane</location>
        <topology evidence="2">Peripheral membrane protein</topology>
        <orientation evidence="2">Cytoplasmic side</orientation>
    </subcellularLocation>
    <subcellularLocation>
        <location evidence="1">Golgi apparatus membrane</location>
        <topology evidence="1">Peripheral membrane protein</topology>
        <orientation evidence="1">Cytoplasmic side</orientation>
    </subcellularLocation>
</comment>
<evidence type="ECO:0000313" key="12">
    <source>
        <dbReference type="EMBL" id="CAD8540818.1"/>
    </source>
</evidence>
<evidence type="ECO:0000256" key="9">
    <source>
        <dbReference type="ARBA" id="ARBA00023136"/>
    </source>
</evidence>
<organism evidence="12">
    <name type="scientific">Calcidiscus leptoporus</name>
    <dbReference type="NCBI Taxonomy" id="127549"/>
    <lineage>
        <taxon>Eukaryota</taxon>
        <taxon>Haptista</taxon>
        <taxon>Haptophyta</taxon>
        <taxon>Prymnesiophyceae</taxon>
        <taxon>Coccolithales</taxon>
        <taxon>Calcidiscaceae</taxon>
        <taxon>Calcidiscus</taxon>
    </lineage>
</organism>
<dbReference type="PIRSF" id="PIRSF016478">
    <property type="entry name" value="Coatomer_esu"/>
    <property type="match status" value="1"/>
</dbReference>
<comment type="similarity">
    <text evidence="3 11">Belongs to the COPE family.</text>
</comment>
<evidence type="ECO:0000256" key="4">
    <source>
        <dbReference type="ARBA" id="ARBA00022448"/>
    </source>
</evidence>
<keyword evidence="7 11" id="KW-0653">Protein transport</keyword>
<name>A0A7S0J5A0_9EUKA</name>
<sequence>MAEEELFSLRNAVHLGAYTQAISEANSINPSSEAVRHQRDFLMYRAFVEQGQYRLVIDEVGASAPLSSQAVKLLASYLEAGRETKEMVILQLKEWLSDSQSAGSWELALMAGTVLLHEKDFQEALKHTHQNTQIDVMALVLQIYLAMHRLDLARTQLKAMQEHDDDATLTKLAGAYVAMAEGCEKSQPDKYQDALYEFQELGEKYTMSVMLLNAMALCQMHMGRFDEAERLLQDALSKSNNDPNSMANLIVCMQQLRKTTEASRYTAQLKALAPSHPWVVKHVELESSFDRCANQRSK</sequence>
<dbReference type="GO" id="GO:0000139">
    <property type="term" value="C:Golgi membrane"/>
    <property type="evidence" value="ECO:0007669"/>
    <property type="project" value="UniProtKB-SubCell"/>
</dbReference>
<dbReference type="InterPro" id="IPR011990">
    <property type="entry name" value="TPR-like_helical_dom_sf"/>
</dbReference>
<dbReference type="PANTHER" id="PTHR10805">
    <property type="entry name" value="COATOMER SUBUNIT EPSILON"/>
    <property type="match status" value="1"/>
</dbReference>
<dbReference type="GO" id="GO:0006891">
    <property type="term" value="P:intra-Golgi vesicle-mediated transport"/>
    <property type="evidence" value="ECO:0007669"/>
    <property type="project" value="TreeGrafter"/>
</dbReference>
<dbReference type="GO" id="GO:0006890">
    <property type="term" value="P:retrograde vesicle-mediated transport, Golgi to endoplasmic reticulum"/>
    <property type="evidence" value="ECO:0007669"/>
    <property type="project" value="UniProtKB-UniRule"/>
</dbReference>
<comment type="function">
    <text evidence="11">The coatomer is a cytosolic protein complex that binds to dilysine motifs and reversibly associates with Golgi non-clathrin-coated vesicles, which further mediate biosynthetic protein transport from the ER, via the Golgi up to the trans Golgi network. The coatomer complex is required for budding from Golgi membranes, and is essential for the retrograde Golgi-to-ER transport of dilysine-tagged proteins.</text>
</comment>
<dbReference type="GO" id="GO:0030126">
    <property type="term" value="C:COPI vesicle coat"/>
    <property type="evidence" value="ECO:0007669"/>
    <property type="project" value="TreeGrafter"/>
</dbReference>
<proteinExistence type="inferred from homology"/>
<keyword evidence="8 11" id="KW-0333">Golgi apparatus</keyword>
<keyword evidence="10 11" id="KW-0968">Cytoplasmic vesicle</keyword>
<keyword evidence="9 11" id="KW-0472">Membrane</keyword>
<dbReference type="PANTHER" id="PTHR10805:SF0">
    <property type="entry name" value="COATOMER SUBUNIT EPSILON"/>
    <property type="match status" value="1"/>
</dbReference>